<dbReference type="EMBL" id="GL877416">
    <property type="protein sequence ID" value="ELA47558.1"/>
    <property type="molecule type" value="Genomic_DNA"/>
</dbReference>
<dbReference type="RefSeq" id="XP_008074009.1">
    <property type="nucleotide sequence ID" value="XM_008075818.1"/>
</dbReference>
<dbReference type="OMA" id="CAQIRIA"/>
<evidence type="ECO:0000313" key="1">
    <source>
        <dbReference type="EMBL" id="ELA47558.1"/>
    </source>
</evidence>
<reference evidence="2" key="1">
    <citation type="submission" date="2011-03" db="EMBL/GenBank/DDBJ databases">
        <title>The genome sequence of Vavraia culicis strain floridensis.</title>
        <authorList>
            <consortium name="The Broad Institute Genome Sequencing Platform"/>
            <person name="Cuomo C."/>
            <person name="Becnel J."/>
            <person name="Sanscrainte N."/>
            <person name="Young S.K."/>
            <person name="Zeng Q."/>
            <person name="Gargeya S."/>
            <person name="Fitzgerald M."/>
            <person name="Haas B."/>
            <person name="Abouelleil A."/>
            <person name="Alvarado L."/>
            <person name="Arachchi H.M."/>
            <person name="Berlin A."/>
            <person name="Chapman S.B."/>
            <person name="Gearin G."/>
            <person name="Goldberg J."/>
            <person name="Griggs A."/>
            <person name="Gujja S."/>
            <person name="Hansen M."/>
            <person name="Heiman D."/>
            <person name="Howarth C."/>
            <person name="Larimer J."/>
            <person name="Lui A."/>
            <person name="MacDonald P.J.P."/>
            <person name="McCowen C."/>
            <person name="Montmayeur A."/>
            <person name="Murphy C."/>
            <person name="Neiman D."/>
            <person name="Pearson M."/>
            <person name="Priest M."/>
            <person name="Roberts A."/>
            <person name="Saif S."/>
            <person name="Shea T."/>
            <person name="Sisk P."/>
            <person name="Stolte C."/>
            <person name="Sykes S."/>
            <person name="Wortman J."/>
            <person name="Nusbaum C."/>
            <person name="Birren B."/>
        </authorList>
    </citation>
    <scope>NUCLEOTIDE SEQUENCE [LARGE SCALE GENOMIC DNA]</scope>
    <source>
        <strain evidence="2">floridensis</strain>
    </source>
</reference>
<keyword evidence="2" id="KW-1185">Reference proteome</keyword>
<sequence length="346" mass="40462">MFILHLSVLYCIKTAEQRIYNLKTKLCKAVNNFHVDEDHVAYIENCAQVEIARELLVRYQTECSLLKLNLWNGVNEWKNAVGSYVAEVAKEFKTNVAKWKEECMGGVIRSALCEERKESVGIKNARPILGNKNVMCRGGEVSDTNMRGPDKSVGTHGNEGYKFTSRSTKTNIENNNGKLMNIIAIVNEFFTFNRDIETIVNTYLEKLYRNVYDQTNRLFDKNDLLGGQMLSIVSKDFGKYFLPTAANKTFVKRLPTHLKYSICSKLRKYEKMYNEMIEMVNSSVANFVRTSLYELYEKYIIEIEEYRSRLNESLYEIFLNNKKKILDQYERLEIEFCKCFIQWYSI</sequence>
<dbReference type="GeneID" id="19878872"/>
<name>L2GW83_VAVCU</name>
<dbReference type="AlphaFoldDB" id="L2GW83"/>
<dbReference type="OrthoDB" id="10506791at2759"/>
<organism evidence="1 2">
    <name type="scientific">Vavraia culicis (isolate floridensis)</name>
    <name type="common">Microsporidian parasite</name>
    <dbReference type="NCBI Taxonomy" id="948595"/>
    <lineage>
        <taxon>Eukaryota</taxon>
        <taxon>Fungi</taxon>
        <taxon>Fungi incertae sedis</taxon>
        <taxon>Microsporidia</taxon>
        <taxon>Pleistophoridae</taxon>
        <taxon>Vavraia</taxon>
    </lineage>
</organism>
<dbReference type="HOGENOM" id="CLU_769842_0_0_1"/>
<protein>
    <submittedName>
        <fullName evidence="1">Uncharacterized protein</fullName>
    </submittedName>
</protein>
<evidence type="ECO:0000313" key="2">
    <source>
        <dbReference type="Proteomes" id="UP000011081"/>
    </source>
</evidence>
<dbReference type="VEuPathDB" id="MicrosporidiaDB:VCUG_00989"/>
<dbReference type="Proteomes" id="UP000011081">
    <property type="component" value="Unassembled WGS sequence"/>
</dbReference>
<accession>L2GW83</accession>
<gene>
    <name evidence="1" type="ORF">VCUG_00989</name>
</gene>
<dbReference type="InParanoid" id="L2GW83"/>
<proteinExistence type="predicted"/>